<feature type="signal peptide" evidence="1">
    <location>
        <begin position="1"/>
        <end position="24"/>
    </location>
</feature>
<feature type="domain" description="DUF306" evidence="2">
    <location>
        <begin position="29"/>
        <end position="136"/>
    </location>
</feature>
<dbReference type="InterPro" id="IPR038670">
    <property type="entry name" value="HslJ-like_sf"/>
</dbReference>
<keyword evidence="1" id="KW-0732">Signal</keyword>
<dbReference type="Pfam" id="PF03724">
    <property type="entry name" value="META"/>
    <property type="match status" value="1"/>
</dbReference>
<dbReference type="EMBL" id="JAEPBH010000021">
    <property type="protein sequence ID" value="MBK4715587.1"/>
    <property type="molecule type" value="Genomic_DNA"/>
</dbReference>
<dbReference type="RefSeq" id="WP_238713809.1">
    <property type="nucleotide sequence ID" value="NZ_JAEPBH010000021.1"/>
</dbReference>
<comment type="caution">
    <text evidence="3">The sequence shown here is derived from an EMBL/GenBank/DDBJ whole genome shotgun (WGS) entry which is preliminary data.</text>
</comment>
<proteinExistence type="predicted"/>
<gene>
    <name evidence="3" type="primary">hslJ</name>
    <name evidence="3" type="ORF">JJB97_09620</name>
</gene>
<feature type="chain" id="PRO_5035441746" evidence="1">
    <location>
        <begin position="25"/>
        <end position="144"/>
    </location>
</feature>
<dbReference type="InterPro" id="IPR005184">
    <property type="entry name" value="DUF306_Meta_HslJ"/>
</dbReference>
<evidence type="ECO:0000313" key="3">
    <source>
        <dbReference type="EMBL" id="MBK4715587.1"/>
    </source>
</evidence>
<keyword evidence="3" id="KW-0346">Stress response</keyword>
<keyword evidence="4" id="KW-1185">Reference proteome</keyword>
<evidence type="ECO:0000256" key="1">
    <source>
        <dbReference type="SAM" id="SignalP"/>
    </source>
</evidence>
<evidence type="ECO:0000259" key="2">
    <source>
        <dbReference type="Pfam" id="PF03724"/>
    </source>
</evidence>
<dbReference type="Proteomes" id="UP000659047">
    <property type="component" value="Unassembled WGS sequence"/>
</dbReference>
<protein>
    <submittedName>
        <fullName evidence="3">Heat shock protein HslJ</fullName>
    </submittedName>
</protein>
<dbReference type="Gene3D" id="2.40.128.270">
    <property type="match status" value="1"/>
</dbReference>
<evidence type="ECO:0000313" key="4">
    <source>
        <dbReference type="Proteomes" id="UP000659047"/>
    </source>
</evidence>
<dbReference type="PANTHER" id="PTHR35535">
    <property type="entry name" value="HEAT SHOCK PROTEIN HSLJ"/>
    <property type="match status" value="1"/>
</dbReference>
<dbReference type="AlphaFoldDB" id="A0A8K0V7E0"/>
<dbReference type="PANTHER" id="PTHR35535:SF1">
    <property type="entry name" value="HEAT SHOCK PROTEIN HSLJ"/>
    <property type="match status" value="1"/>
</dbReference>
<sequence>MKKFAALMLAAAAISGCTGTMNNAQIGAERLQHHRYVLQSVNGSPLGELNQPARQPEISFGENLHVSGAMCNRFMGQGKLTGDILKVDGMASTRMMCAEPQLNALDKIIGTMLNNGARISLSDKQLTLKDADNTLVYTLADLVQ</sequence>
<organism evidence="3 4">
    <name type="scientific">Tenebrionibacter intestinalis</name>
    <dbReference type="NCBI Taxonomy" id="2799638"/>
    <lineage>
        <taxon>Bacteria</taxon>
        <taxon>Pseudomonadati</taxon>
        <taxon>Pseudomonadota</taxon>
        <taxon>Gammaproteobacteria</taxon>
        <taxon>Enterobacterales</taxon>
        <taxon>Enterobacteriaceae</taxon>
        <taxon>Tenebrionibacter/Tenebrionicola group</taxon>
        <taxon>Tenebrionibacter</taxon>
    </lineage>
</organism>
<dbReference type="PROSITE" id="PS51257">
    <property type="entry name" value="PROKAR_LIPOPROTEIN"/>
    <property type="match status" value="1"/>
</dbReference>
<name>A0A8K0V7E0_9ENTR</name>
<dbReference type="NCBIfam" id="NF007766">
    <property type="entry name" value="PRK10449.1"/>
    <property type="match status" value="1"/>
</dbReference>
<dbReference type="InterPro" id="IPR053147">
    <property type="entry name" value="Hsp_HslJ-like"/>
</dbReference>
<reference evidence="3" key="1">
    <citation type="submission" date="2021-01" db="EMBL/GenBank/DDBJ databases">
        <title>Intestinitalea alba gen. nov., sp. nov., a novel genus of the family Enterobacteriaceae, isolated from the gut of the plastic-eating mealworm Tenebrio molitor L.</title>
        <authorList>
            <person name="Yang Y."/>
        </authorList>
    </citation>
    <scope>NUCLEOTIDE SEQUENCE</scope>
    <source>
        <strain evidence="3">BIT-L3</strain>
    </source>
</reference>
<accession>A0A8K0V7E0</accession>